<evidence type="ECO:0000256" key="1">
    <source>
        <dbReference type="ARBA" id="ARBA00001933"/>
    </source>
</evidence>
<dbReference type="OrthoDB" id="9807157at2"/>
<feature type="domain" description="Aminotransferase class I/classII large" evidence="4">
    <location>
        <begin position="198"/>
        <end position="400"/>
    </location>
</feature>
<dbReference type="AlphaFoldDB" id="A0A369UIL5"/>
<dbReference type="Proteomes" id="UP000253782">
    <property type="component" value="Unassembled WGS sequence"/>
</dbReference>
<keyword evidence="2 5" id="KW-0808">Transferase</keyword>
<dbReference type="InterPro" id="IPR050087">
    <property type="entry name" value="AON_synthase_class-II"/>
</dbReference>
<dbReference type="GO" id="GO:0030170">
    <property type="term" value="F:pyridoxal phosphate binding"/>
    <property type="evidence" value="ECO:0007669"/>
    <property type="project" value="InterPro"/>
</dbReference>
<accession>A0A369UIL5</accession>
<dbReference type="GO" id="GO:0008483">
    <property type="term" value="F:transaminase activity"/>
    <property type="evidence" value="ECO:0007669"/>
    <property type="project" value="UniProtKB-KW"/>
</dbReference>
<gene>
    <name evidence="5" type="ORF">DVJ77_17350</name>
</gene>
<evidence type="ECO:0000259" key="4">
    <source>
        <dbReference type="Pfam" id="PF00155"/>
    </source>
</evidence>
<dbReference type="EMBL" id="QQAH01000017">
    <property type="protein sequence ID" value="RDD80401.1"/>
    <property type="molecule type" value="Genomic_DNA"/>
</dbReference>
<dbReference type="PANTHER" id="PTHR13693:SF100">
    <property type="entry name" value="8-AMINO-7-OXONONANOATE SYNTHASE"/>
    <property type="match status" value="1"/>
</dbReference>
<keyword evidence="3" id="KW-0663">Pyridoxal phosphate</keyword>
<proteinExistence type="predicted"/>
<evidence type="ECO:0000313" key="6">
    <source>
        <dbReference type="Proteomes" id="UP000253782"/>
    </source>
</evidence>
<protein>
    <submittedName>
        <fullName evidence="5">Aminotransferase class I/II-fold pyridoxal phosphate-dependent enzyme</fullName>
    </submittedName>
</protein>
<dbReference type="InterPro" id="IPR015421">
    <property type="entry name" value="PyrdxlP-dep_Trfase_major"/>
</dbReference>
<dbReference type="InterPro" id="IPR015422">
    <property type="entry name" value="PyrdxlP-dep_Trfase_small"/>
</dbReference>
<dbReference type="RefSeq" id="WP_114846786.1">
    <property type="nucleotide sequence ID" value="NZ_JBHSPE010000021.1"/>
</dbReference>
<sequence>MNQNDPSDIVGPHHYRNAEAMLAHGERVWLRAAESGLLDIHVDHESNDRLIVRETGHEFTLLCSCSYLGLNHHPRIIEGAVTALRKTGTTALSIAEIRVRLNLLVELEESLRDLYRAPALPGVSCSVLTAGILPLIASGHIGGAGGPRVMVFDRFCHFSMAYIKPICGDESLVLNCPHNDLNYLEDICKKYPRVAYVADGAYSMGGRTVLEGLLDLQNRYGLFLYFDDSHSLSIEGPRGEGYVRANIEMNPLTLIVGSLAKGFGASGGVAMLGDERDFQFLYRNAGPVTWSQNIDVAATGACLASADLHRSPELGQLQEKLRRNIDYFDQRFPTRFSGNGLPIRLIEVGDEDLAVRLSEELYRNGYYCSAVFFPIVARGAAGVRIMLRADLETDRLVSFCNTVESLMVSA</sequence>
<dbReference type="NCBIfam" id="NF005697">
    <property type="entry name" value="PRK07505.1"/>
    <property type="match status" value="1"/>
</dbReference>
<dbReference type="GO" id="GO:0009102">
    <property type="term" value="P:biotin biosynthetic process"/>
    <property type="evidence" value="ECO:0007669"/>
    <property type="project" value="TreeGrafter"/>
</dbReference>
<dbReference type="InterPro" id="IPR004839">
    <property type="entry name" value="Aminotransferase_I/II_large"/>
</dbReference>
<evidence type="ECO:0000313" key="5">
    <source>
        <dbReference type="EMBL" id="RDD80401.1"/>
    </source>
</evidence>
<evidence type="ECO:0000256" key="2">
    <source>
        <dbReference type="ARBA" id="ARBA00022679"/>
    </source>
</evidence>
<dbReference type="GO" id="GO:0008710">
    <property type="term" value="F:8-amino-7-oxononanoate synthase activity"/>
    <property type="evidence" value="ECO:0007669"/>
    <property type="project" value="TreeGrafter"/>
</dbReference>
<dbReference type="Gene3D" id="3.90.1150.10">
    <property type="entry name" value="Aspartate Aminotransferase, domain 1"/>
    <property type="match status" value="1"/>
</dbReference>
<reference evidence="5 6" key="1">
    <citation type="submission" date="2018-07" db="EMBL/GenBank/DDBJ databases">
        <title>Dyella tabacisoli L4-6T, whole genome shotgun sequence.</title>
        <authorList>
            <person name="Zhou X.-K."/>
            <person name="Li W.-J."/>
            <person name="Duan Y.-Q."/>
        </authorList>
    </citation>
    <scope>NUCLEOTIDE SEQUENCE [LARGE SCALE GENOMIC DNA]</scope>
    <source>
        <strain evidence="5 6">L4-6</strain>
    </source>
</reference>
<dbReference type="Pfam" id="PF00155">
    <property type="entry name" value="Aminotran_1_2"/>
    <property type="match status" value="1"/>
</dbReference>
<name>A0A369UIL5_9GAMM</name>
<dbReference type="Gene3D" id="3.40.640.10">
    <property type="entry name" value="Type I PLP-dependent aspartate aminotransferase-like (Major domain)"/>
    <property type="match status" value="1"/>
</dbReference>
<comment type="caution">
    <text evidence="5">The sequence shown here is derived from an EMBL/GenBank/DDBJ whole genome shotgun (WGS) entry which is preliminary data.</text>
</comment>
<dbReference type="SUPFAM" id="SSF53383">
    <property type="entry name" value="PLP-dependent transferases"/>
    <property type="match status" value="1"/>
</dbReference>
<organism evidence="5 6">
    <name type="scientific">Dyella tabacisoli</name>
    <dbReference type="NCBI Taxonomy" id="2282381"/>
    <lineage>
        <taxon>Bacteria</taxon>
        <taxon>Pseudomonadati</taxon>
        <taxon>Pseudomonadota</taxon>
        <taxon>Gammaproteobacteria</taxon>
        <taxon>Lysobacterales</taxon>
        <taxon>Rhodanobacteraceae</taxon>
        <taxon>Dyella</taxon>
    </lineage>
</organism>
<dbReference type="PANTHER" id="PTHR13693">
    <property type="entry name" value="CLASS II AMINOTRANSFERASE/8-AMINO-7-OXONONANOATE SYNTHASE"/>
    <property type="match status" value="1"/>
</dbReference>
<keyword evidence="6" id="KW-1185">Reference proteome</keyword>
<keyword evidence="5" id="KW-0032">Aminotransferase</keyword>
<comment type="cofactor">
    <cofactor evidence="1">
        <name>pyridoxal 5'-phosphate</name>
        <dbReference type="ChEBI" id="CHEBI:597326"/>
    </cofactor>
</comment>
<evidence type="ECO:0000256" key="3">
    <source>
        <dbReference type="ARBA" id="ARBA00022898"/>
    </source>
</evidence>
<dbReference type="InterPro" id="IPR015424">
    <property type="entry name" value="PyrdxlP-dep_Trfase"/>
</dbReference>